<dbReference type="Pfam" id="PF13379">
    <property type="entry name" value="NMT1_2"/>
    <property type="match status" value="2"/>
</dbReference>
<dbReference type="AlphaFoldDB" id="A0A840AAX6"/>
<evidence type="ECO:0000313" key="2">
    <source>
        <dbReference type="Proteomes" id="UP000553193"/>
    </source>
</evidence>
<dbReference type="Proteomes" id="UP000553193">
    <property type="component" value="Unassembled WGS sequence"/>
</dbReference>
<keyword evidence="2" id="KW-1185">Reference proteome</keyword>
<accession>A0A840AAX6</accession>
<organism evidence="1 2">
    <name type="scientific">Roseococcus suduntuyensis</name>
    <dbReference type="NCBI Taxonomy" id="455361"/>
    <lineage>
        <taxon>Bacteria</taxon>
        <taxon>Pseudomonadati</taxon>
        <taxon>Pseudomonadota</taxon>
        <taxon>Alphaproteobacteria</taxon>
        <taxon>Acetobacterales</taxon>
        <taxon>Roseomonadaceae</taxon>
        <taxon>Roseococcus</taxon>
    </lineage>
</organism>
<dbReference type="SUPFAM" id="SSF53850">
    <property type="entry name" value="Periplasmic binding protein-like II"/>
    <property type="match status" value="1"/>
</dbReference>
<evidence type="ECO:0000313" key="1">
    <source>
        <dbReference type="EMBL" id="MBB3898699.1"/>
    </source>
</evidence>
<dbReference type="Gene3D" id="3.40.190.10">
    <property type="entry name" value="Periplasmic binding protein-like II"/>
    <property type="match status" value="2"/>
</dbReference>
<dbReference type="EMBL" id="JACIDJ010000003">
    <property type="protein sequence ID" value="MBB3898699.1"/>
    <property type="molecule type" value="Genomic_DNA"/>
</dbReference>
<protein>
    <submittedName>
        <fullName evidence="1">NitT/TauT family transport system substrate-binding protein</fullName>
    </submittedName>
</protein>
<sequence>MLKRRGWTRIARVAARAGRVLGLALCLAALLPAAPRAERVKLVVLPFLSQAPIFIALEEGLFAREGITIEPVALSSSHLALPGLMSGDLDAGIPQASPALFNAVARGGRARLVASGVMLAPAPCSYAAFYGTGLTLAALTSGEARSLRVSADPNAFEGFLVDLLRQRRGAERLQVQFREMPVPAQQAALAAGALDLAFLSEPWVARLDQAGVGRVAVGAEELLPGGQFTALMFSERMLADGQALGRRFLRAYRAALVRYNEGKTPRNLEILARATRLSPELLERACWPSMPADGALNLDSLLAYQDWLRQRRLIDRVLAPSDLVAEITP</sequence>
<reference evidence="1 2" key="1">
    <citation type="submission" date="2020-08" db="EMBL/GenBank/DDBJ databases">
        <title>Genomic Encyclopedia of Type Strains, Phase IV (KMG-IV): sequencing the most valuable type-strain genomes for metagenomic binning, comparative biology and taxonomic classification.</title>
        <authorList>
            <person name="Goeker M."/>
        </authorList>
    </citation>
    <scope>NUCLEOTIDE SEQUENCE [LARGE SCALE GENOMIC DNA]</scope>
    <source>
        <strain evidence="1 2">DSM 19979</strain>
    </source>
</reference>
<comment type="caution">
    <text evidence="1">The sequence shown here is derived from an EMBL/GenBank/DDBJ whole genome shotgun (WGS) entry which is preliminary data.</text>
</comment>
<dbReference type="PANTHER" id="PTHR30024">
    <property type="entry name" value="ALIPHATIC SULFONATES-BINDING PROTEIN-RELATED"/>
    <property type="match status" value="1"/>
</dbReference>
<dbReference type="PANTHER" id="PTHR30024:SF42">
    <property type="entry name" value="ALIPHATIC SULFONATES-BINDING PROTEIN-RELATED"/>
    <property type="match status" value="1"/>
</dbReference>
<gene>
    <name evidence="1" type="ORF">GGQ83_002142</name>
</gene>
<name>A0A840AAX6_9PROT</name>
<dbReference type="RefSeq" id="WP_184383791.1">
    <property type="nucleotide sequence ID" value="NZ_JACIDJ010000003.1"/>
</dbReference>
<proteinExistence type="predicted"/>